<protein>
    <submittedName>
        <fullName evidence="1">Uncharacterized protein</fullName>
    </submittedName>
</protein>
<name>A0ABS8EWZ3_9FIRM</name>
<sequence length="59" mass="6719">MNIGKYAALELSDDLPMNNYTKYRIAGKIYNIVPVYDLPRHIAIEAQGDFVGKTVEFIK</sequence>
<gene>
    <name evidence="1" type="ORF">LKD42_09325</name>
</gene>
<evidence type="ECO:0000313" key="2">
    <source>
        <dbReference type="Proteomes" id="UP001299235"/>
    </source>
</evidence>
<evidence type="ECO:0000313" key="1">
    <source>
        <dbReference type="EMBL" id="MCC2149454.1"/>
    </source>
</evidence>
<dbReference type="Proteomes" id="UP001299235">
    <property type="component" value="Unassembled WGS sequence"/>
</dbReference>
<dbReference type="EMBL" id="JAJEQE010000030">
    <property type="protein sequence ID" value="MCC2149454.1"/>
    <property type="molecule type" value="Genomic_DNA"/>
</dbReference>
<keyword evidence="2" id="KW-1185">Reference proteome</keyword>
<organism evidence="1 2">
    <name type="scientific">Hominisplanchenecus faecis</name>
    <dbReference type="NCBI Taxonomy" id="2885351"/>
    <lineage>
        <taxon>Bacteria</taxon>
        <taxon>Bacillati</taxon>
        <taxon>Bacillota</taxon>
        <taxon>Clostridia</taxon>
        <taxon>Lachnospirales</taxon>
        <taxon>Lachnospiraceae</taxon>
        <taxon>Hominisplanchenecus</taxon>
    </lineage>
</organism>
<dbReference type="RefSeq" id="WP_173896596.1">
    <property type="nucleotide sequence ID" value="NZ_JAJEQE010000030.1"/>
</dbReference>
<comment type="caution">
    <text evidence="1">The sequence shown here is derived from an EMBL/GenBank/DDBJ whole genome shotgun (WGS) entry which is preliminary data.</text>
</comment>
<accession>A0ABS8EWZ3</accession>
<reference evidence="1 2" key="1">
    <citation type="submission" date="2021-10" db="EMBL/GenBank/DDBJ databases">
        <title>Anaerobic single-cell dispensing facilitates the cultivation of human gut bacteria.</title>
        <authorList>
            <person name="Afrizal A."/>
        </authorList>
    </citation>
    <scope>NUCLEOTIDE SEQUENCE [LARGE SCALE GENOMIC DNA]</scope>
    <source>
        <strain evidence="1 2">CLA-AA-H246</strain>
    </source>
</reference>
<proteinExistence type="predicted"/>